<keyword evidence="3" id="KW-1185">Reference proteome</keyword>
<organism evidence="2 3">
    <name type="scientific">Ferrovibrio xuzhouensis</name>
    <dbReference type="NCBI Taxonomy" id="1576914"/>
    <lineage>
        <taxon>Bacteria</taxon>
        <taxon>Pseudomonadati</taxon>
        <taxon>Pseudomonadota</taxon>
        <taxon>Alphaproteobacteria</taxon>
        <taxon>Rhodospirillales</taxon>
        <taxon>Rhodospirillaceae</taxon>
        <taxon>Ferrovibrio</taxon>
    </lineage>
</organism>
<gene>
    <name evidence="2" type="ORF">ACFOOQ_08395</name>
</gene>
<feature type="compositionally biased region" description="Polar residues" evidence="1">
    <location>
        <begin position="1"/>
        <end position="13"/>
    </location>
</feature>
<evidence type="ECO:0000313" key="3">
    <source>
        <dbReference type="Proteomes" id="UP001595711"/>
    </source>
</evidence>
<feature type="region of interest" description="Disordered" evidence="1">
    <location>
        <begin position="1"/>
        <end position="47"/>
    </location>
</feature>
<accession>A0ABV7VDH3</accession>
<evidence type="ECO:0000313" key="2">
    <source>
        <dbReference type="EMBL" id="MFC3675558.1"/>
    </source>
</evidence>
<proteinExistence type="predicted"/>
<dbReference type="RefSeq" id="WP_379724347.1">
    <property type="nucleotide sequence ID" value="NZ_JBHRYJ010000001.1"/>
</dbReference>
<protein>
    <submittedName>
        <fullName evidence="2">Uncharacterized protein</fullName>
    </submittedName>
</protein>
<dbReference type="Proteomes" id="UP001595711">
    <property type="component" value="Unassembled WGS sequence"/>
</dbReference>
<name>A0ABV7VDH3_9PROT</name>
<evidence type="ECO:0000256" key="1">
    <source>
        <dbReference type="SAM" id="MobiDB-lite"/>
    </source>
</evidence>
<reference evidence="3" key="1">
    <citation type="journal article" date="2019" name="Int. J. Syst. Evol. Microbiol.">
        <title>The Global Catalogue of Microorganisms (GCM) 10K type strain sequencing project: providing services to taxonomists for standard genome sequencing and annotation.</title>
        <authorList>
            <consortium name="The Broad Institute Genomics Platform"/>
            <consortium name="The Broad Institute Genome Sequencing Center for Infectious Disease"/>
            <person name="Wu L."/>
            <person name="Ma J."/>
        </authorList>
    </citation>
    <scope>NUCLEOTIDE SEQUENCE [LARGE SCALE GENOMIC DNA]</scope>
    <source>
        <strain evidence="3">KCTC 42182</strain>
    </source>
</reference>
<comment type="caution">
    <text evidence="2">The sequence shown here is derived from an EMBL/GenBank/DDBJ whole genome shotgun (WGS) entry which is preliminary data.</text>
</comment>
<sequence length="47" mass="4937">MSQTPRKTETSPAETDDMVNVYGSGPLPVGERIAPDDTATDTADEAV</sequence>
<dbReference type="EMBL" id="JBHRYJ010000001">
    <property type="protein sequence ID" value="MFC3675558.1"/>
    <property type="molecule type" value="Genomic_DNA"/>
</dbReference>
<feature type="compositionally biased region" description="Acidic residues" evidence="1">
    <location>
        <begin position="38"/>
        <end position="47"/>
    </location>
</feature>